<evidence type="ECO:0000256" key="6">
    <source>
        <dbReference type="SAM" id="MobiDB-lite"/>
    </source>
</evidence>
<dbReference type="PANTHER" id="PTHR10015">
    <property type="entry name" value="HEAT SHOCK TRANSCRIPTION FACTOR"/>
    <property type="match status" value="1"/>
</dbReference>
<dbReference type="EMBL" id="MU790513">
    <property type="protein sequence ID" value="KAJ4001069.1"/>
    <property type="molecule type" value="Genomic_DNA"/>
</dbReference>
<accession>A0ABQ8QRC2</accession>
<evidence type="ECO:0000313" key="8">
    <source>
        <dbReference type="EMBL" id="KAJ4001069.1"/>
    </source>
</evidence>
<dbReference type="Proteomes" id="UP001163828">
    <property type="component" value="Unassembled WGS sequence"/>
</dbReference>
<gene>
    <name evidence="8" type="ORF">F5050DRAFT_1726436</name>
</gene>
<dbReference type="SMART" id="SM00415">
    <property type="entry name" value="HSF"/>
    <property type="match status" value="1"/>
</dbReference>
<evidence type="ECO:0000256" key="1">
    <source>
        <dbReference type="ARBA" id="ARBA00004123"/>
    </source>
</evidence>
<reference evidence="8" key="1">
    <citation type="submission" date="2022-08" db="EMBL/GenBank/DDBJ databases">
        <authorList>
            <consortium name="DOE Joint Genome Institute"/>
            <person name="Min B."/>
            <person name="Riley R."/>
            <person name="Sierra-Patev S."/>
            <person name="Naranjo-Ortiz M."/>
            <person name="Looney B."/>
            <person name="Konkel Z."/>
            <person name="Slot J.C."/>
            <person name="Sakamoto Y."/>
            <person name="Steenwyk J.L."/>
            <person name="Rokas A."/>
            <person name="Carro J."/>
            <person name="Camarero S."/>
            <person name="Ferreira P."/>
            <person name="Molpeceres G."/>
            <person name="Ruiz-Duenas F.J."/>
            <person name="Serrano A."/>
            <person name="Henrissat B."/>
            <person name="Drula E."/>
            <person name="Hughes K.W."/>
            <person name="Mata J.L."/>
            <person name="Ishikawa N.K."/>
            <person name="Vargas-Isla R."/>
            <person name="Ushijima S."/>
            <person name="Smith C.A."/>
            <person name="Ahrendt S."/>
            <person name="Andreopoulos W."/>
            <person name="He G."/>
            <person name="Labutti K."/>
            <person name="Lipzen A."/>
            <person name="Ng V."/>
            <person name="Sandor L."/>
            <person name="Barry K."/>
            <person name="Martinez A.T."/>
            <person name="Xiao Y."/>
            <person name="Gibbons J.G."/>
            <person name="Terashima K."/>
            <person name="Hibbett D.S."/>
            <person name="Grigoriev I.V."/>
        </authorList>
    </citation>
    <scope>NUCLEOTIDE SEQUENCE</scope>
    <source>
        <strain evidence="8">TFB10827</strain>
    </source>
</reference>
<keyword evidence="9" id="KW-1185">Reference proteome</keyword>
<sequence>MTGRNKQVTLALPSSAPSMNPKIPGFLQKLYTLVSDPETDDVICWSEAGDSFFVLDHTRLATERLGAFFKHNKFASFVRQLNMYGFHKIPHLQQGALRSSSEAEYPQFAHPDFHRGQEDRLILIERKKQSTMHPKDQGVVDFPTVAPQLVPQLQTVDHATTQALDIHTVINGLAAIRRHQANISSELDELKRSNQLLWQESMEARDRHQKQQNTINCIIKFLAGFYRPQAANAANKEKERGPSPVLRGSRFMIEDKKREPAPKVGIVEVQDEEATSPISRAESPGPFFTVETPGSTSQMTSPYPSPANEVPSSFSAATPHFDLAYPPSELQSTPLAQSSGSSGSSGSPTSSHNPDANKSVVSTQARYPGTELIQQNETSPTFPPSRSPVLDDRIQIALRQYNSTDLQQLFTALVNQQGLPTDQMDLDSLQQGLQQQNQLPPSPPSSQSLAPFNFLLSPQLPSQSAPGLSDVNGLISFDGVPYLEQWKQASDIEQEVDHIATGIDSLIQDLGIDPVVIANAETNQANGGELDTSMLNTTSLPAISDSVSNDELFNSFFNPFPSPGSALDSNTTGMGGGIAMDVGSTNPVSSFEGLPPPAALPTTAAKPAAAESIKTTGGPGVNTRAQKRKSDAGGEVIKTLSNPKIKKRKDK</sequence>
<dbReference type="InterPro" id="IPR036390">
    <property type="entry name" value="WH_DNA-bd_sf"/>
</dbReference>
<feature type="region of interest" description="Disordered" evidence="6">
    <location>
        <begin position="592"/>
        <end position="651"/>
    </location>
</feature>
<comment type="caution">
    <text evidence="8">The sequence shown here is derived from an EMBL/GenBank/DDBJ whole genome shotgun (WGS) entry which is preliminary data.</text>
</comment>
<keyword evidence="4" id="KW-0539">Nucleus</keyword>
<dbReference type="InterPro" id="IPR000232">
    <property type="entry name" value="HSF_DNA-bd"/>
</dbReference>
<feature type="compositionally biased region" description="Polar residues" evidence="6">
    <location>
        <begin position="292"/>
        <end position="302"/>
    </location>
</feature>
<feature type="compositionally biased region" description="Low complexity" evidence="6">
    <location>
        <begin position="338"/>
        <end position="351"/>
    </location>
</feature>
<proteinExistence type="inferred from homology"/>
<keyword evidence="3" id="KW-0238">DNA-binding</keyword>
<evidence type="ECO:0000259" key="7">
    <source>
        <dbReference type="SMART" id="SM00415"/>
    </source>
</evidence>
<evidence type="ECO:0000256" key="4">
    <source>
        <dbReference type="ARBA" id="ARBA00023242"/>
    </source>
</evidence>
<feature type="domain" description="HSF-type DNA-binding" evidence="7">
    <location>
        <begin position="22"/>
        <end position="127"/>
    </location>
</feature>
<feature type="region of interest" description="Disordered" evidence="6">
    <location>
        <begin position="268"/>
        <end position="361"/>
    </location>
</feature>
<evidence type="ECO:0000256" key="5">
    <source>
        <dbReference type="RuleBase" id="RU004020"/>
    </source>
</evidence>
<dbReference type="Pfam" id="PF00447">
    <property type="entry name" value="HSF_DNA-bind"/>
    <property type="match status" value="1"/>
</dbReference>
<name>A0ABQ8QRC2_9AGAR</name>
<dbReference type="SUPFAM" id="SSF46785">
    <property type="entry name" value="Winged helix' DNA-binding domain"/>
    <property type="match status" value="1"/>
</dbReference>
<feature type="compositionally biased region" description="Polar residues" evidence="6">
    <location>
        <begin position="352"/>
        <end position="361"/>
    </location>
</feature>
<evidence type="ECO:0000313" key="9">
    <source>
        <dbReference type="Proteomes" id="UP001163828"/>
    </source>
</evidence>
<dbReference type="InterPro" id="IPR036388">
    <property type="entry name" value="WH-like_DNA-bd_sf"/>
</dbReference>
<organism evidence="8 9">
    <name type="scientific">Lentinula boryana</name>
    <dbReference type="NCBI Taxonomy" id="40481"/>
    <lineage>
        <taxon>Eukaryota</taxon>
        <taxon>Fungi</taxon>
        <taxon>Dikarya</taxon>
        <taxon>Basidiomycota</taxon>
        <taxon>Agaricomycotina</taxon>
        <taxon>Agaricomycetes</taxon>
        <taxon>Agaricomycetidae</taxon>
        <taxon>Agaricales</taxon>
        <taxon>Marasmiineae</taxon>
        <taxon>Omphalotaceae</taxon>
        <taxon>Lentinula</taxon>
    </lineage>
</organism>
<comment type="subcellular location">
    <subcellularLocation>
        <location evidence="1">Nucleus</location>
    </subcellularLocation>
</comment>
<feature type="compositionally biased region" description="Low complexity" evidence="6">
    <location>
        <begin position="600"/>
        <end position="610"/>
    </location>
</feature>
<protein>
    <recommendedName>
        <fullName evidence="7">HSF-type DNA-binding domain-containing protein</fullName>
    </recommendedName>
</protein>
<feature type="region of interest" description="Disordered" evidence="6">
    <location>
        <begin position="431"/>
        <end position="451"/>
    </location>
</feature>
<dbReference type="PRINTS" id="PR00056">
    <property type="entry name" value="HSFDOMAIN"/>
</dbReference>
<dbReference type="PANTHER" id="PTHR10015:SF427">
    <property type="entry name" value="HEAT SHOCK FACTOR PROTEIN"/>
    <property type="match status" value="1"/>
</dbReference>
<evidence type="ECO:0000256" key="3">
    <source>
        <dbReference type="ARBA" id="ARBA00023125"/>
    </source>
</evidence>
<comment type="similarity">
    <text evidence="2 5">Belongs to the HSF family.</text>
</comment>
<dbReference type="Gene3D" id="1.10.10.10">
    <property type="entry name" value="Winged helix-like DNA-binding domain superfamily/Winged helix DNA-binding domain"/>
    <property type="match status" value="1"/>
</dbReference>
<evidence type="ECO:0000256" key="2">
    <source>
        <dbReference type="ARBA" id="ARBA00006403"/>
    </source>
</evidence>